<name>A0A481Z0C6_9VIRU</name>
<sequence>MDRDVYATALIMYKNIYRPATYYLTKANEYELYIFEYCEFIRCKRNAVYNNIGALYYLKKYYYDDDRIEYGDNMIKFAIHSARHRNLTNQKN</sequence>
<organism evidence="1">
    <name type="scientific">Mimivirus LCMiAC01</name>
    <dbReference type="NCBI Taxonomy" id="2506608"/>
    <lineage>
        <taxon>Viruses</taxon>
        <taxon>Varidnaviria</taxon>
        <taxon>Bamfordvirae</taxon>
        <taxon>Nucleocytoviricota</taxon>
        <taxon>Megaviricetes</taxon>
        <taxon>Imitervirales</taxon>
        <taxon>Mimiviridae</taxon>
        <taxon>Klosneuvirinae</taxon>
    </lineage>
</organism>
<protein>
    <submittedName>
        <fullName evidence="1">Uncharacterized protein</fullName>
    </submittedName>
</protein>
<dbReference type="EMBL" id="MK500395">
    <property type="protein sequence ID" value="QBK88710.1"/>
    <property type="molecule type" value="Genomic_DNA"/>
</dbReference>
<reference evidence="1" key="1">
    <citation type="journal article" date="2019" name="MBio">
        <title>Virus Genomes from Deep Sea Sediments Expand the Ocean Megavirome and Support Independent Origins of Viral Gigantism.</title>
        <authorList>
            <person name="Backstrom D."/>
            <person name="Yutin N."/>
            <person name="Jorgensen S.L."/>
            <person name="Dharamshi J."/>
            <person name="Homa F."/>
            <person name="Zaremba-Niedwiedzka K."/>
            <person name="Spang A."/>
            <person name="Wolf Y.I."/>
            <person name="Koonin E.V."/>
            <person name="Ettema T.J."/>
        </authorList>
    </citation>
    <scope>NUCLEOTIDE SEQUENCE</scope>
</reference>
<accession>A0A481Z0C6</accession>
<proteinExistence type="predicted"/>
<evidence type="ECO:0000313" key="1">
    <source>
        <dbReference type="EMBL" id="QBK88710.1"/>
    </source>
</evidence>
<gene>
    <name evidence="1" type="ORF">LCMiAC01_03880</name>
</gene>